<feature type="signal peptide" evidence="2">
    <location>
        <begin position="1"/>
        <end position="22"/>
    </location>
</feature>
<accession>A0A8J4UC57</accession>
<keyword evidence="1" id="KW-0472">Membrane</keyword>
<dbReference type="SUPFAM" id="SSF48726">
    <property type="entry name" value="Immunoglobulin"/>
    <property type="match status" value="3"/>
</dbReference>
<dbReference type="InterPro" id="IPR013783">
    <property type="entry name" value="Ig-like_fold"/>
</dbReference>
<sequence>MDFEARTLLLILLGHITVSVSGTQLFSVSCREQTVCALKATSVDLTCSYSNTNITTGFWFNIQDKAKWRNEEHPEDLALDSDYAGRVNYVELTNVSSTLTITDLRERDSGEYHLMLITDKGEKCLSSTGVNLTVTDLQVTHDTMKQTLTCRTSCLLTTESQRYYWYKDGQYLMEHKDTSDTFPLTKDSKGSYSCSVHGYNEILSRPLCAGGNCWNVIYTNIRVCGLEGSSVEFAGSYSLPSDQSVNNVFWHSYKDFQDLRQETQFLKRVEYVNKNRDSTLKMIQLTKKDSGEYRLRIINNDGNRFSHRPGVVLSVTGLQVRVSDSTAASEGQTAVTLSCITSCTLSNNPAYIWYKNGQRLTDKLTKHNNIYLISFKDTGNYSCAVRGREELRSPEQPVTLLGEGEIAKGQPLGPVVAKNVAITVGVLVCLSLIIIAGALWMCRRKSRSVKSPSPTVDPEPQTEQ</sequence>
<keyword evidence="5" id="KW-1185">Reference proteome</keyword>
<keyword evidence="1" id="KW-1133">Transmembrane helix</keyword>
<dbReference type="SMART" id="SM00409">
    <property type="entry name" value="IG"/>
    <property type="match status" value="3"/>
</dbReference>
<dbReference type="InterPro" id="IPR003599">
    <property type="entry name" value="Ig_sub"/>
</dbReference>
<feature type="transmembrane region" description="Helical" evidence="1">
    <location>
        <begin position="420"/>
        <end position="442"/>
    </location>
</feature>
<keyword evidence="2" id="KW-0732">Signal</keyword>
<proteinExistence type="predicted"/>
<dbReference type="PANTHER" id="PTHR46013:SF4">
    <property type="entry name" value="B-CELL RECEPTOR CD22-RELATED"/>
    <property type="match status" value="1"/>
</dbReference>
<organism evidence="4 5">
    <name type="scientific">Clarias magur</name>
    <name type="common">Asian catfish</name>
    <name type="synonym">Macropteronotus magur</name>
    <dbReference type="NCBI Taxonomy" id="1594786"/>
    <lineage>
        <taxon>Eukaryota</taxon>
        <taxon>Metazoa</taxon>
        <taxon>Chordata</taxon>
        <taxon>Craniata</taxon>
        <taxon>Vertebrata</taxon>
        <taxon>Euteleostomi</taxon>
        <taxon>Actinopterygii</taxon>
        <taxon>Neopterygii</taxon>
        <taxon>Teleostei</taxon>
        <taxon>Ostariophysi</taxon>
        <taxon>Siluriformes</taxon>
        <taxon>Clariidae</taxon>
        <taxon>Clarias</taxon>
    </lineage>
</organism>
<evidence type="ECO:0000256" key="2">
    <source>
        <dbReference type="SAM" id="SignalP"/>
    </source>
</evidence>
<gene>
    <name evidence="4" type="ORF">DAT39_016889</name>
</gene>
<evidence type="ECO:0000313" key="5">
    <source>
        <dbReference type="Proteomes" id="UP000727407"/>
    </source>
</evidence>
<dbReference type="PROSITE" id="PS51257">
    <property type="entry name" value="PROKAR_LIPOPROTEIN"/>
    <property type="match status" value="1"/>
</dbReference>
<dbReference type="OrthoDB" id="6780341at2759"/>
<dbReference type="Gene3D" id="2.60.40.10">
    <property type="entry name" value="Immunoglobulins"/>
    <property type="match status" value="4"/>
</dbReference>
<feature type="domain" description="Ig-like" evidence="3">
    <location>
        <begin position="309"/>
        <end position="399"/>
    </location>
</feature>
<dbReference type="PROSITE" id="PS50835">
    <property type="entry name" value="IG_LIKE"/>
    <property type="match status" value="2"/>
</dbReference>
<dbReference type="PANTHER" id="PTHR46013">
    <property type="entry name" value="VASCULAR CELL ADHESION MOLECULE 1"/>
    <property type="match status" value="1"/>
</dbReference>
<feature type="chain" id="PRO_5035181507" evidence="2">
    <location>
        <begin position="23"/>
        <end position="464"/>
    </location>
</feature>
<dbReference type="InterPro" id="IPR036179">
    <property type="entry name" value="Ig-like_dom_sf"/>
</dbReference>
<evidence type="ECO:0000313" key="4">
    <source>
        <dbReference type="EMBL" id="KAF5893405.1"/>
    </source>
</evidence>
<dbReference type="EMBL" id="QNUK01000437">
    <property type="protein sequence ID" value="KAF5893405.1"/>
    <property type="molecule type" value="Genomic_DNA"/>
</dbReference>
<evidence type="ECO:0000256" key="1">
    <source>
        <dbReference type="SAM" id="Phobius"/>
    </source>
</evidence>
<keyword evidence="1" id="KW-0812">Transmembrane</keyword>
<feature type="non-terminal residue" evidence="4">
    <location>
        <position position="1"/>
    </location>
</feature>
<reference evidence="4" key="1">
    <citation type="submission" date="2020-07" db="EMBL/GenBank/DDBJ databases">
        <title>Clarias magur genome sequencing, assembly and annotation.</title>
        <authorList>
            <person name="Kushwaha B."/>
            <person name="Kumar R."/>
            <person name="Das P."/>
            <person name="Joshi C.G."/>
            <person name="Kumar D."/>
            <person name="Nagpure N.S."/>
            <person name="Pandey M."/>
            <person name="Agarwal S."/>
            <person name="Srivastava S."/>
            <person name="Singh M."/>
            <person name="Sahoo L."/>
            <person name="Jayasankar P."/>
            <person name="Meher P.K."/>
            <person name="Koringa P.G."/>
            <person name="Iquebal M.A."/>
            <person name="Das S.P."/>
            <person name="Bit A."/>
            <person name="Patnaik S."/>
            <person name="Patel N."/>
            <person name="Shah T.M."/>
            <person name="Hinsu A."/>
            <person name="Jena J.K."/>
        </authorList>
    </citation>
    <scope>NUCLEOTIDE SEQUENCE</scope>
    <source>
        <strain evidence="4">CIFAMagur01</strain>
        <tissue evidence="4">Testis</tissue>
    </source>
</reference>
<protein>
    <submittedName>
        <fullName evidence="4">Sialoadhesin-like isoform X1</fullName>
    </submittedName>
</protein>
<comment type="caution">
    <text evidence="4">The sequence shown here is derived from an EMBL/GenBank/DDBJ whole genome shotgun (WGS) entry which is preliminary data.</text>
</comment>
<dbReference type="InterPro" id="IPR007110">
    <property type="entry name" value="Ig-like_dom"/>
</dbReference>
<name>A0A8J4UC57_CLAMG</name>
<dbReference type="Proteomes" id="UP000727407">
    <property type="component" value="Unassembled WGS sequence"/>
</dbReference>
<dbReference type="AlphaFoldDB" id="A0A8J4UC57"/>
<evidence type="ECO:0000259" key="3">
    <source>
        <dbReference type="PROSITE" id="PS50835"/>
    </source>
</evidence>
<feature type="domain" description="Ig-like" evidence="3">
    <location>
        <begin position="142"/>
        <end position="204"/>
    </location>
</feature>